<reference evidence="1 2" key="1">
    <citation type="submission" date="2022-06" db="EMBL/GenBank/DDBJ databases">
        <title>Mycolicibacterium sp. CAU 1645 isolated from seawater.</title>
        <authorList>
            <person name="Kim W."/>
        </authorList>
    </citation>
    <scope>NUCLEOTIDE SEQUENCE [LARGE SCALE GENOMIC DNA]</scope>
    <source>
        <strain evidence="1 2">CAU 1645</strain>
    </source>
</reference>
<name>A0ABT1M4A5_9MYCO</name>
<comment type="caution">
    <text evidence="1">The sequence shown here is derived from an EMBL/GenBank/DDBJ whole genome shotgun (WGS) entry which is preliminary data.</text>
</comment>
<sequence>MTAIFLVDSATDHKQATADRGRLEGVLRESGYSLVPLDAQLRARVTALVDGADGAQLERLTAAATSEKDDLDERFWGPSPDSTTATRAVFEDLSDQFAQRRQVAADAISRDEAAELLGVSAQSITARLTSGKLVGIKVGREWRLPAWQFDPDDATGVLPDLDALQDVFPGGAVSLSRWMSQSRPEFDGRTAREQMVRYGSAAVLDFARTLTATGW</sequence>
<dbReference type="RefSeq" id="WP_255061336.1">
    <property type="nucleotide sequence ID" value="NZ_JANDBD010000007.1"/>
</dbReference>
<keyword evidence="2" id="KW-1185">Reference proteome</keyword>
<gene>
    <name evidence="1" type="ORF">NM203_17555</name>
</gene>
<proteinExistence type="predicted"/>
<dbReference type="EMBL" id="JANDBD010000007">
    <property type="protein sequence ID" value="MCP9273998.1"/>
    <property type="molecule type" value="Genomic_DNA"/>
</dbReference>
<dbReference type="Proteomes" id="UP001651690">
    <property type="component" value="Unassembled WGS sequence"/>
</dbReference>
<accession>A0ABT1M4A5</accession>
<evidence type="ECO:0000313" key="2">
    <source>
        <dbReference type="Proteomes" id="UP001651690"/>
    </source>
</evidence>
<organism evidence="1 2">
    <name type="scientific">Mycolicibacterium arenosum</name>
    <dbReference type="NCBI Taxonomy" id="2952157"/>
    <lineage>
        <taxon>Bacteria</taxon>
        <taxon>Bacillati</taxon>
        <taxon>Actinomycetota</taxon>
        <taxon>Actinomycetes</taxon>
        <taxon>Mycobacteriales</taxon>
        <taxon>Mycobacteriaceae</taxon>
        <taxon>Mycolicibacterium</taxon>
    </lineage>
</organism>
<evidence type="ECO:0000313" key="1">
    <source>
        <dbReference type="EMBL" id="MCP9273998.1"/>
    </source>
</evidence>
<protein>
    <submittedName>
        <fullName evidence="1">Helix-turn-helix domain-containing protein</fullName>
    </submittedName>
</protein>